<proteinExistence type="predicted"/>
<dbReference type="SUPFAM" id="SSF56436">
    <property type="entry name" value="C-type lectin-like"/>
    <property type="match status" value="1"/>
</dbReference>
<dbReference type="Proteomes" id="UP000446768">
    <property type="component" value="Unassembled WGS sequence"/>
</dbReference>
<dbReference type="RefSeq" id="WP_154374207.1">
    <property type="nucleotide sequence ID" value="NZ_WKJJ01000007.1"/>
</dbReference>
<keyword evidence="2" id="KW-1185">Reference proteome</keyword>
<gene>
    <name evidence="1" type="ORF">GJ700_12515</name>
</gene>
<accession>A0A7X2IN57</accession>
<evidence type="ECO:0000313" key="1">
    <source>
        <dbReference type="EMBL" id="MRV72533.1"/>
    </source>
</evidence>
<dbReference type="EMBL" id="WKJJ01000007">
    <property type="protein sequence ID" value="MRV72533.1"/>
    <property type="molecule type" value="Genomic_DNA"/>
</dbReference>
<dbReference type="InterPro" id="IPR016187">
    <property type="entry name" value="CTDL_fold"/>
</dbReference>
<sequence>MKPAMTHSAALELIEERTFSARLNGHTVTGLQVAGTWEGLTKFHHPASSLHLIVRDSDKRLVDGSPTLMFALGLTEGGNEHFVLVPETLLPNGTLVPAFLYARYPASKGDDGKLQLSPSAKPWVNVSYREAVAACADAGYQLARETQELAIRLNVVNQPGNWTGGAVGAGQVYQGLHLGKVSSAQAADFVSPEADERSWHVLSTGERVYGLAGNIHTWVFDDVQGDADGIVARRFDERSLSLVTPPYGSRQCGMGWRPDADANWSGRALVRGGYWNDGDYAGVFSLLSGSPDIRSGDVGFRCTK</sequence>
<organism evidence="1 2">
    <name type="scientific">Pseudoduganella rivuli</name>
    <dbReference type="NCBI Taxonomy" id="2666085"/>
    <lineage>
        <taxon>Bacteria</taxon>
        <taxon>Pseudomonadati</taxon>
        <taxon>Pseudomonadota</taxon>
        <taxon>Betaproteobacteria</taxon>
        <taxon>Burkholderiales</taxon>
        <taxon>Oxalobacteraceae</taxon>
        <taxon>Telluria group</taxon>
        <taxon>Pseudoduganella</taxon>
    </lineage>
</organism>
<dbReference type="AlphaFoldDB" id="A0A7X2IN57"/>
<dbReference type="InterPro" id="IPR042095">
    <property type="entry name" value="SUMF_sf"/>
</dbReference>
<reference evidence="1 2" key="1">
    <citation type="submission" date="2019-11" db="EMBL/GenBank/DDBJ databases">
        <title>Novel species isolated from a subtropical stream in China.</title>
        <authorList>
            <person name="Lu H."/>
        </authorList>
    </citation>
    <scope>NUCLEOTIDE SEQUENCE [LARGE SCALE GENOMIC DNA]</scope>
    <source>
        <strain evidence="1 2">FT92W</strain>
    </source>
</reference>
<evidence type="ECO:0008006" key="3">
    <source>
        <dbReference type="Google" id="ProtNLM"/>
    </source>
</evidence>
<comment type="caution">
    <text evidence="1">The sequence shown here is derived from an EMBL/GenBank/DDBJ whole genome shotgun (WGS) entry which is preliminary data.</text>
</comment>
<dbReference type="Gene3D" id="3.90.1580.10">
    <property type="entry name" value="paralog of FGE (formylglycine-generating enzyme)"/>
    <property type="match status" value="1"/>
</dbReference>
<protein>
    <recommendedName>
        <fullName evidence="3">SUMF1/EgtB/PvdO family nonheme iron enzyme</fullName>
    </recommendedName>
</protein>
<evidence type="ECO:0000313" key="2">
    <source>
        <dbReference type="Proteomes" id="UP000446768"/>
    </source>
</evidence>
<name>A0A7X2IN57_9BURK</name>